<evidence type="ECO:0000313" key="2">
    <source>
        <dbReference type="Proteomes" id="UP000023430"/>
    </source>
</evidence>
<comment type="caution">
    <text evidence="1">The sequence shown here is derived from an EMBL/GenBank/DDBJ whole genome shotgun (WGS) entry which is preliminary data.</text>
</comment>
<accession>X7F896</accession>
<dbReference type="PATRIC" id="fig|1449351.3.peg.1945"/>
<organism evidence="1 2">
    <name type="scientific">Roseivivax isoporae LMG 25204</name>
    <dbReference type="NCBI Taxonomy" id="1449351"/>
    <lineage>
        <taxon>Bacteria</taxon>
        <taxon>Pseudomonadati</taxon>
        <taxon>Pseudomonadota</taxon>
        <taxon>Alphaproteobacteria</taxon>
        <taxon>Rhodobacterales</taxon>
        <taxon>Roseobacteraceae</taxon>
        <taxon>Roseivivax</taxon>
    </lineage>
</organism>
<dbReference type="Proteomes" id="UP000023430">
    <property type="component" value="Unassembled WGS sequence"/>
</dbReference>
<dbReference type="STRING" id="1449351.RISW2_02815"/>
<sequence length="145" mass="14673">MALVLALAGCGARGPGPEAAAPLRQDGAPVAAQVDADAARLQGDWVVVAGAGVPQGAAVRFLPGAVEIAGTRHPLVETGPGRFSAGGRALWVHWLDADARTAALGDPEGGWVFVIDRTGAPGERLAAARTILDWYGYDPRATGGA</sequence>
<dbReference type="AlphaFoldDB" id="X7F896"/>
<keyword evidence="2" id="KW-1185">Reference proteome</keyword>
<dbReference type="EMBL" id="JAME01000012">
    <property type="protein sequence ID" value="ETX29117.1"/>
    <property type="molecule type" value="Genomic_DNA"/>
</dbReference>
<gene>
    <name evidence="1" type="ORF">RISW2_02815</name>
</gene>
<reference evidence="1 2" key="1">
    <citation type="submission" date="2014-01" db="EMBL/GenBank/DDBJ databases">
        <title>Roseivivax isoporae LMG 25204 Genome Sequencing.</title>
        <authorList>
            <person name="Lai Q."/>
            <person name="Li G."/>
            <person name="Shao Z."/>
        </authorList>
    </citation>
    <scope>NUCLEOTIDE SEQUENCE [LARGE SCALE GENOMIC DNA]</scope>
    <source>
        <strain evidence="1 2">LMG 25204</strain>
    </source>
</reference>
<dbReference type="eggNOG" id="COG3040">
    <property type="taxonomic scope" value="Bacteria"/>
</dbReference>
<protein>
    <submittedName>
        <fullName evidence="1">Lipocalin</fullName>
    </submittedName>
</protein>
<evidence type="ECO:0000313" key="1">
    <source>
        <dbReference type="EMBL" id="ETX29117.1"/>
    </source>
</evidence>
<proteinExistence type="predicted"/>
<name>X7F896_9RHOB</name>